<name>A0A2T6ZW42_TUBBO</name>
<dbReference type="Proteomes" id="UP000244722">
    <property type="component" value="Unassembled WGS sequence"/>
</dbReference>
<proteinExistence type="predicted"/>
<dbReference type="AlphaFoldDB" id="A0A2T6ZW42"/>
<sequence length="193" mass="21794">MRDCILVLPIYHRYSHSASLLSCHSIRAIALHVPFILLLASLLGSVSPFRSNVEVLWGTLPPTRFSRIFALLPLSHPPPVIPRRNSRPRAQWDNLRAQRVRSGKSPGIGRTRTAATGKLILRSRRSSESGSIGENIMTELRTSDELFRTTGVYIITTKLSYLSTDRNTYMYVSVSPCLANKRRDMPHRELLLS</sequence>
<evidence type="ECO:0000313" key="2">
    <source>
        <dbReference type="Proteomes" id="UP000244722"/>
    </source>
</evidence>
<comment type="caution">
    <text evidence="1">The sequence shown here is derived from an EMBL/GenBank/DDBJ whole genome shotgun (WGS) entry which is preliminary data.</text>
</comment>
<organism evidence="1 2">
    <name type="scientific">Tuber borchii</name>
    <name type="common">White truffle</name>
    <dbReference type="NCBI Taxonomy" id="42251"/>
    <lineage>
        <taxon>Eukaryota</taxon>
        <taxon>Fungi</taxon>
        <taxon>Dikarya</taxon>
        <taxon>Ascomycota</taxon>
        <taxon>Pezizomycotina</taxon>
        <taxon>Pezizomycetes</taxon>
        <taxon>Pezizales</taxon>
        <taxon>Tuberaceae</taxon>
        <taxon>Tuber</taxon>
    </lineage>
</organism>
<accession>A0A2T6ZW42</accession>
<gene>
    <name evidence="1" type="ORF">B9Z19DRAFT_800239</name>
</gene>
<dbReference type="EMBL" id="NESQ01000084">
    <property type="protein sequence ID" value="PUU79696.1"/>
    <property type="molecule type" value="Genomic_DNA"/>
</dbReference>
<keyword evidence="2" id="KW-1185">Reference proteome</keyword>
<evidence type="ECO:0000313" key="1">
    <source>
        <dbReference type="EMBL" id="PUU79696.1"/>
    </source>
</evidence>
<reference evidence="1 2" key="1">
    <citation type="submission" date="2017-04" db="EMBL/GenBank/DDBJ databases">
        <title>Draft genome sequence of Tuber borchii Vittad., a whitish edible truffle.</title>
        <authorList>
            <consortium name="DOE Joint Genome Institute"/>
            <person name="Murat C."/>
            <person name="Kuo A."/>
            <person name="Barry K.W."/>
            <person name="Clum A."/>
            <person name="Dockter R.B."/>
            <person name="Fauchery L."/>
            <person name="Iotti M."/>
            <person name="Kohler A."/>
            <person name="Labutti K."/>
            <person name="Lindquist E.A."/>
            <person name="Lipzen A."/>
            <person name="Ohm R.A."/>
            <person name="Wang M."/>
            <person name="Grigoriev I.V."/>
            <person name="Zambonelli A."/>
            <person name="Martin F.M."/>
        </authorList>
    </citation>
    <scope>NUCLEOTIDE SEQUENCE [LARGE SCALE GENOMIC DNA]</scope>
    <source>
        <strain evidence="1 2">Tbo3840</strain>
    </source>
</reference>
<protein>
    <submittedName>
        <fullName evidence="1">Uncharacterized protein</fullName>
    </submittedName>
</protein>